<evidence type="ECO:0000313" key="3">
    <source>
        <dbReference type="Proteomes" id="UP001457282"/>
    </source>
</evidence>
<protein>
    <submittedName>
        <fullName evidence="2">Uncharacterized protein</fullName>
    </submittedName>
</protein>
<feature type="compositionally biased region" description="Basic and acidic residues" evidence="1">
    <location>
        <begin position="50"/>
        <end position="61"/>
    </location>
</feature>
<feature type="region of interest" description="Disordered" evidence="1">
    <location>
        <begin position="32"/>
        <end position="118"/>
    </location>
</feature>
<feature type="compositionally biased region" description="Low complexity" evidence="1">
    <location>
        <begin position="103"/>
        <end position="114"/>
    </location>
</feature>
<dbReference type="EMBL" id="JBEDUW010000002">
    <property type="protein sequence ID" value="KAK9943507.1"/>
    <property type="molecule type" value="Genomic_DNA"/>
</dbReference>
<evidence type="ECO:0000256" key="1">
    <source>
        <dbReference type="SAM" id="MobiDB-lite"/>
    </source>
</evidence>
<feature type="compositionally biased region" description="Polar residues" evidence="1">
    <location>
        <begin position="32"/>
        <end position="49"/>
    </location>
</feature>
<keyword evidence="3" id="KW-1185">Reference proteome</keyword>
<sequence>MQPVPKLACLNHKPRTAAPLLLIPIQNSPSTIQTQSAISAPTVNQTEASMDSKQRSEEMKKKPNSSQPPHLFPSQPHHRELSTSNHHGSTHFRTTTNCHHALSSPMPSSPTSSSLQPTITQNPCLCTFPINYHQHQFHDHQAAKSSNLQSGPTNCKPVTMNQETQALLSRCITDTNQPKTP</sequence>
<organism evidence="2 3">
    <name type="scientific">Rubus argutus</name>
    <name type="common">Southern blackberry</name>
    <dbReference type="NCBI Taxonomy" id="59490"/>
    <lineage>
        <taxon>Eukaryota</taxon>
        <taxon>Viridiplantae</taxon>
        <taxon>Streptophyta</taxon>
        <taxon>Embryophyta</taxon>
        <taxon>Tracheophyta</taxon>
        <taxon>Spermatophyta</taxon>
        <taxon>Magnoliopsida</taxon>
        <taxon>eudicotyledons</taxon>
        <taxon>Gunneridae</taxon>
        <taxon>Pentapetalae</taxon>
        <taxon>rosids</taxon>
        <taxon>fabids</taxon>
        <taxon>Rosales</taxon>
        <taxon>Rosaceae</taxon>
        <taxon>Rosoideae</taxon>
        <taxon>Rosoideae incertae sedis</taxon>
        <taxon>Rubus</taxon>
    </lineage>
</organism>
<evidence type="ECO:0000313" key="2">
    <source>
        <dbReference type="EMBL" id="KAK9943507.1"/>
    </source>
</evidence>
<proteinExistence type="predicted"/>
<name>A0AAW1Y3L7_RUBAR</name>
<gene>
    <name evidence="2" type="ORF">M0R45_009113</name>
</gene>
<accession>A0AAW1Y3L7</accession>
<feature type="compositionally biased region" description="Polar residues" evidence="1">
    <location>
        <begin position="82"/>
        <end position="98"/>
    </location>
</feature>
<reference evidence="2 3" key="1">
    <citation type="journal article" date="2023" name="G3 (Bethesda)">
        <title>A chromosome-length genome assembly and annotation of blackberry (Rubus argutus, cv. 'Hillquist').</title>
        <authorList>
            <person name="Bruna T."/>
            <person name="Aryal R."/>
            <person name="Dudchenko O."/>
            <person name="Sargent D.J."/>
            <person name="Mead D."/>
            <person name="Buti M."/>
            <person name="Cavallini A."/>
            <person name="Hytonen T."/>
            <person name="Andres J."/>
            <person name="Pham M."/>
            <person name="Weisz D."/>
            <person name="Mascagni F."/>
            <person name="Usai G."/>
            <person name="Natali L."/>
            <person name="Bassil N."/>
            <person name="Fernandez G.E."/>
            <person name="Lomsadze A."/>
            <person name="Armour M."/>
            <person name="Olukolu B."/>
            <person name="Poorten T."/>
            <person name="Britton C."/>
            <person name="Davik J."/>
            <person name="Ashrafi H."/>
            <person name="Aiden E.L."/>
            <person name="Borodovsky M."/>
            <person name="Worthington M."/>
        </authorList>
    </citation>
    <scope>NUCLEOTIDE SEQUENCE [LARGE SCALE GENOMIC DNA]</scope>
    <source>
        <strain evidence="2">PI 553951</strain>
    </source>
</reference>
<comment type="caution">
    <text evidence="2">The sequence shown here is derived from an EMBL/GenBank/DDBJ whole genome shotgun (WGS) entry which is preliminary data.</text>
</comment>
<dbReference type="Proteomes" id="UP001457282">
    <property type="component" value="Unassembled WGS sequence"/>
</dbReference>
<dbReference type="AlphaFoldDB" id="A0AAW1Y3L7"/>